<sequence length="158" mass="15701">VPAARGWTPAPAAAAAPAAPRSFGVEDMTLLRAGDMPLHAAPRPALSTLAELAVATPDAAGTAVASAQPAMLFPLIEALDLPGGLLPRRMAEPEPMAAAAPPATPAAPPAAPLPAILAAAEIDLPLPELLRLLAGDPAETTDAFLALRRPPAADGATT</sequence>
<keyword evidence="2" id="KW-1185">Reference proteome</keyword>
<proteinExistence type="predicted"/>
<protein>
    <submittedName>
        <fullName evidence="1">Uncharacterized protein</fullName>
    </submittedName>
</protein>
<reference evidence="1 2" key="1">
    <citation type="submission" date="2020-03" db="EMBL/GenBank/DDBJ databases">
        <title>Roseomonas selenitidurans sp. nov. isolated from urban soil.</title>
        <authorList>
            <person name="Liu H."/>
        </authorList>
    </citation>
    <scope>NUCLEOTIDE SEQUENCE [LARGE SCALE GENOMIC DNA]</scope>
    <source>
        <strain evidence="1 2">BU-1</strain>
    </source>
</reference>
<dbReference type="EMBL" id="JAAVNE010000011">
    <property type="protein sequence ID" value="NKC30963.1"/>
    <property type="molecule type" value="Genomic_DNA"/>
</dbReference>
<evidence type="ECO:0000313" key="2">
    <source>
        <dbReference type="Proteomes" id="UP000787635"/>
    </source>
</evidence>
<evidence type="ECO:0000313" key="1">
    <source>
        <dbReference type="EMBL" id="NKC30963.1"/>
    </source>
</evidence>
<feature type="non-terminal residue" evidence="1">
    <location>
        <position position="1"/>
    </location>
</feature>
<gene>
    <name evidence="1" type="ORF">HEQ75_08815</name>
</gene>
<dbReference type="RefSeq" id="WP_209318445.1">
    <property type="nucleotide sequence ID" value="NZ_JAAVNE010000011.1"/>
</dbReference>
<comment type="caution">
    <text evidence="1">The sequence shown here is derived from an EMBL/GenBank/DDBJ whole genome shotgun (WGS) entry which is preliminary data.</text>
</comment>
<dbReference type="Proteomes" id="UP000787635">
    <property type="component" value="Unassembled WGS sequence"/>
</dbReference>
<name>A0ABX1E1K5_9PROT</name>
<organism evidence="1 2">
    <name type="scientific">Falsiroseomonas selenitidurans</name>
    <dbReference type="NCBI Taxonomy" id="2716335"/>
    <lineage>
        <taxon>Bacteria</taxon>
        <taxon>Pseudomonadati</taxon>
        <taxon>Pseudomonadota</taxon>
        <taxon>Alphaproteobacteria</taxon>
        <taxon>Acetobacterales</taxon>
        <taxon>Roseomonadaceae</taxon>
        <taxon>Falsiroseomonas</taxon>
    </lineage>
</organism>
<accession>A0ABX1E1K5</accession>